<keyword evidence="2" id="KW-1185">Reference proteome</keyword>
<dbReference type="Proteomes" id="UP000266841">
    <property type="component" value="Unassembled WGS sequence"/>
</dbReference>
<reference evidence="1 2" key="1">
    <citation type="journal article" date="2012" name="Genome Biol.">
        <title>Genome and low-iron response of an oceanic diatom adapted to chronic iron limitation.</title>
        <authorList>
            <person name="Lommer M."/>
            <person name="Specht M."/>
            <person name="Roy A.S."/>
            <person name="Kraemer L."/>
            <person name="Andreson R."/>
            <person name="Gutowska M.A."/>
            <person name="Wolf J."/>
            <person name="Bergner S.V."/>
            <person name="Schilhabel M.B."/>
            <person name="Klostermeier U.C."/>
            <person name="Beiko R.G."/>
            <person name="Rosenstiel P."/>
            <person name="Hippler M."/>
            <person name="Laroche J."/>
        </authorList>
    </citation>
    <scope>NUCLEOTIDE SEQUENCE [LARGE SCALE GENOMIC DNA]</scope>
    <source>
        <strain evidence="1 2">CCMP1005</strain>
    </source>
</reference>
<gene>
    <name evidence="1" type="ORF">THAOC_34157</name>
</gene>
<dbReference type="AlphaFoldDB" id="K0RKE0"/>
<proteinExistence type="predicted"/>
<protein>
    <submittedName>
        <fullName evidence="1">Uncharacterized protein</fullName>
    </submittedName>
</protein>
<sequence>MEVAEECIPDQNRPPIPILASAETVDPAITEDFGLEVERRSTLHNYTERRTPPITMARLIAEAGTAFARRVGTTEGFKELYREHIIDPLGSLIQAYRKPRAVYGNKRVMQIIRNSPQREKFGAVARCSGWMSEDTCRFNKNAAAPVEGIGAVSEEDR</sequence>
<comment type="caution">
    <text evidence="1">The sequence shown here is derived from an EMBL/GenBank/DDBJ whole genome shotgun (WGS) entry which is preliminary data.</text>
</comment>
<name>K0RKE0_THAOC</name>
<feature type="non-terminal residue" evidence="1">
    <location>
        <position position="157"/>
    </location>
</feature>
<evidence type="ECO:0000313" key="2">
    <source>
        <dbReference type="Proteomes" id="UP000266841"/>
    </source>
</evidence>
<dbReference type="EMBL" id="AGNL01047304">
    <property type="protein sequence ID" value="EJK47147.1"/>
    <property type="molecule type" value="Genomic_DNA"/>
</dbReference>
<organism evidence="1 2">
    <name type="scientific">Thalassiosira oceanica</name>
    <name type="common">Marine diatom</name>
    <dbReference type="NCBI Taxonomy" id="159749"/>
    <lineage>
        <taxon>Eukaryota</taxon>
        <taxon>Sar</taxon>
        <taxon>Stramenopiles</taxon>
        <taxon>Ochrophyta</taxon>
        <taxon>Bacillariophyta</taxon>
        <taxon>Coscinodiscophyceae</taxon>
        <taxon>Thalassiosirophycidae</taxon>
        <taxon>Thalassiosirales</taxon>
        <taxon>Thalassiosiraceae</taxon>
        <taxon>Thalassiosira</taxon>
    </lineage>
</organism>
<evidence type="ECO:0000313" key="1">
    <source>
        <dbReference type="EMBL" id="EJK47147.1"/>
    </source>
</evidence>
<accession>K0RKE0</accession>